<gene>
    <name evidence="1" type="ORF">Bfra_002529</name>
</gene>
<protein>
    <submittedName>
        <fullName evidence="1">Uncharacterized protein</fullName>
    </submittedName>
</protein>
<sequence length="59" mass="6950">MAGLAWKWGFEYGLPMEEMRNLYIHTITTEYYSRTAKVNLENPAVLRSSFHMQPKKSPE</sequence>
<dbReference type="Proteomes" id="UP000531561">
    <property type="component" value="Unassembled WGS sequence"/>
</dbReference>
<comment type="caution">
    <text evidence="1">The sequence shown here is derived from an EMBL/GenBank/DDBJ whole genome shotgun (WGS) entry which is preliminary data.</text>
</comment>
<evidence type="ECO:0000313" key="1">
    <source>
        <dbReference type="EMBL" id="KAF5876129.1"/>
    </source>
</evidence>
<evidence type="ECO:0000313" key="2">
    <source>
        <dbReference type="Proteomes" id="UP000531561"/>
    </source>
</evidence>
<dbReference type="EMBL" id="JABFCT010000004">
    <property type="protein sequence ID" value="KAF5876129.1"/>
    <property type="molecule type" value="Genomic_DNA"/>
</dbReference>
<accession>A0A8H6AYL3</accession>
<name>A0A8H6AYL3_9HELO</name>
<reference evidence="1 2" key="1">
    <citation type="journal article" date="2020" name="Phytopathology">
        <title>A high-quality genome resource of Botrytis fragariae, a new and rapidly spreading fungal pathogen causing strawberry gray mold in the U.S.A.</title>
        <authorList>
            <person name="Wu Y."/>
            <person name="Saski C.A."/>
            <person name="Schnabel G."/>
            <person name="Xiao S."/>
            <person name="Hu M."/>
        </authorList>
    </citation>
    <scope>NUCLEOTIDE SEQUENCE [LARGE SCALE GENOMIC DNA]</scope>
    <source>
        <strain evidence="1 2">BVB16</strain>
    </source>
</reference>
<dbReference type="GeneID" id="59256639"/>
<organism evidence="1 2">
    <name type="scientific">Botrytis fragariae</name>
    <dbReference type="NCBI Taxonomy" id="1964551"/>
    <lineage>
        <taxon>Eukaryota</taxon>
        <taxon>Fungi</taxon>
        <taxon>Dikarya</taxon>
        <taxon>Ascomycota</taxon>
        <taxon>Pezizomycotina</taxon>
        <taxon>Leotiomycetes</taxon>
        <taxon>Helotiales</taxon>
        <taxon>Sclerotiniaceae</taxon>
        <taxon>Botrytis</taxon>
    </lineage>
</organism>
<keyword evidence="2" id="KW-1185">Reference proteome</keyword>
<proteinExistence type="predicted"/>
<dbReference type="RefSeq" id="XP_037195075.1">
    <property type="nucleotide sequence ID" value="XM_037332947.1"/>
</dbReference>
<dbReference type="AlphaFoldDB" id="A0A8H6AYL3"/>